<evidence type="ECO:0000313" key="1">
    <source>
        <dbReference type="EMBL" id="MFD0761858.1"/>
    </source>
</evidence>
<gene>
    <name evidence="1" type="ORF">ACFQZW_07175</name>
</gene>
<organism evidence="1 2">
    <name type="scientific">Lutibacter aestuarii</name>
    <dbReference type="NCBI Taxonomy" id="861111"/>
    <lineage>
        <taxon>Bacteria</taxon>
        <taxon>Pseudomonadati</taxon>
        <taxon>Bacteroidota</taxon>
        <taxon>Flavobacteriia</taxon>
        <taxon>Flavobacteriales</taxon>
        <taxon>Flavobacteriaceae</taxon>
        <taxon>Lutibacter</taxon>
    </lineage>
</organism>
<protein>
    <submittedName>
        <fullName evidence="1">Transporter</fullName>
    </submittedName>
</protein>
<dbReference type="InterPro" id="IPR025737">
    <property type="entry name" value="FApF"/>
</dbReference>
<sequence>MRTFSFNLLIITSLFFLKTNAQTIIYSNIVNKDIFQVELASFQTIQKNELEKSTSWSLPSALFRYGFNERVELQMVTPFNSESSYYNNELISSNFHIKKIQLGTVVNILERNKIIPETSFTYRSIIPFNENDIIKRMAHLFSINMSNKLSEKIILNYNFRYFIGSDKSKSTQYVSNLGYNLTNKFQLFIENNGVIAEKELTSNLVVGGLSYILSNNLFINMHYGKCLKRDTLMVGGILTWRFKTA</sequence>
<name>A0ABW2Z4Z1_9FLAO</name>
<keyword evidence="2" id="KW-1185">Reference proteome</keyword>
<evidence type="ECO:0000313" key="2">
    <source>
        <dbReference type="Proteomes" id="UP001597032"/>
    </source>
</evidence>
<dbReference type="EMBL" id="JBHTIC010000007">
    <property type="protein sequence ID" value="MFD0761858.1"/>
    <property type="molecule type" value="Genomic_DNA"/>
</dbReference>
<dbReference type="RefSeq" id="WP_386782054.1">
    <property type="nucleotide sequence ID" value="NZ_JBHTIC010000007.1"/>
</dbReference>
<dbReference type="Pfam" id="PF13557">
    <property type="entry name" value="Phenol_MetA_deg"/>
    <property type="match status" value="1"/>
</dbReference>
<reference evidence="2" key="1">
    <citation type="journal article" date="2019" name="Int. J. Syst. Evol. Microbiol.">
        <title>The Global Catalogue of Microorganisms (GCM) 10K type strain sequencing project: providing services to taxonomists for standard genome sequencing and annotation.</title>
        <authorList>
            <consortium name="The Broad Institute Genomics Platform"/>
            <consortium name="The Broad Institute Genome Sequencing Center for Infectious Disease"/>
            <person name="Wu L."/>
            <person name="Ma J."/>
        </authorList>
    </citation>
    <scope>NUCLEOTIDE SEQUENCE [LARGE SCALE GENOMIC DNA]</scope>
    <source>
        <strain evidence="2">CCUG 60022</strain>
    </source>
</reference>
<accession>A0ABW2Z4Z1</accession>
<dbReference type="Proteomes" id="UP001597032">
    <property type="component" value="Unassembled WGS sequence"/>
</dbReference>
<proteinExistence type="predicted"/>
<comment type="caution">
    <text evidence="1">The sequence shown here is derived from an EMBL/GenBank/DDBJ whole genome shotgun (WGS) entry which is preliminary data.</text>
</comment>